<reference evidence="10" key="1">
    <citation type="submission" date="2018-03" db="EMBL/GenBank/DDBJ databases">
        <title>The relapsing fever spirochete Borrelia turicatae persists in the highly oxidative environment of its soft-bodied tick vector.</title>
        <authorList>
            <person name="Bourret T.J."/>
            <person name="Boyle W.K."/>
            <person name="Valenzuela J.G."/>
            <person name="Oliveira F."/>
            <person name="Lopez J.E."/>
        </authorList>
    </citation>
    <scope>NUCLEOTIDE SEQUENCE</scope>
    <source>
        <strain evidence="10">Kansas strain/isolate</strain>
        <tissue evidence="10">Salivary glands</tissue>
    </source>
</reference>
<dbReference type="InterPro" id="IPR051428">
    <property type="entry name" value="Sphingo_Act-Surfact_Prot"/>
</dbReference>
<keyword evidence="3 7" id="KW-0732">Signal</keyword>
<feature type="domain" description="Saposin B-type" evidence="8">
    <location>
        <begin position="272"/>
        <end position="352"/>
    </location>
</feature>
<keyword evidence="2" id="KW-0964">Secreted</keyword>
<dbReference type="InterPro" id="IPR003119">
    <property type="entry name" value="SAP_A"/>
</dbReference>
<dbReference type="GO" id="GO:0016020">
    <property type="term" value="C:membrane"/>
    <property type="evidence" value="ECO:0007669"/>
    <property type="project" value="GOC"/>
</dbReference>
<evidence type="ECO:0000256" key="2">
    <source>
        <dbReference type="ARBA" id="ARBA00022525"/>
    </source>
</evidence>
<dbReference type="AlphaFoldDB" id="A0A2R5L700"/>
<evidence type="ECO:0000313" key="10">
    <source>
        <dbReference type="EMBL" id="MBY05252.1"/>
    </source>
</evidence>
<dbReference type="InterPro" id="IPR008139">
    <property type="entry name" value="SaposinB_dom"/>
</dbReference>
<feature type="domain" description="Saposin B-type" evidence="8">
    <location>
        <begin position="968"/>
        <end position="1049"/>
    </location>
</feature>
<feature type="domain" description="Saposin B-type" evidence="8">
    <location>
        <begin position="597"/>
        <end position="678"/>
    </location>
</feature>
<evidence type="ECO:0000256" key="5">
    <source>
        <dbReference type="ARBA" id="ARBA00023157"/>
    </source>
</evidence>
<keyword evidence="4" id="KW-0677">Repeat</keyword>
<keyword evidence="6" id="KW-0325">Glycoprotein</keyword>
<dbReference type="EMBL" id="GGLE01001126">
    <property type="protein sequence ID" value="MBY05252.1"/>
    <property type="molecule type" value="Transcribed_RNA"/>
</dbReference>
<feature type="chain" id="PRO_5015324475" evidence="7">
    <location>
        <begin position="21"/>
        <end position="1185"/>
    </location>
</feature>
<dbReference type="PRINTS" id="PR01797">
    <property type="entry name" value="SAPOSIN"/>
</dbReference>
<dbReference type="Gene3D" id="1.10.225.10">
    <property type="entry name" value="Saposin-like"/>
    <property type="match status" value="11"/>
</dbReference>
<feature type="domain" description="Saposin B-type" evidence="8">
    <location>
        <begin position="510"/>
        <end position="591"/>
    </location>
</feature>
<sequence length="1185" mass="132504">MTARSLLAVALLCIFAGAASLPVIKPSDKVCQSLSTSCEDLWVASSCKVVKSCITEVWEKLDVPLDKSNVCNICKEMVKEARDQLLSNETQEELKEVLEGSCKLIPIKVFADMCIRMVDEFIPDLIDMLVSRMDPDQVCTIAGLCNPNFFRQLRMQQNLIFSAFQSRIFLPPLTSTASRRTGECSRCLNTLQPAKAIIRLLPEAQVELLALKMCQDHHKDNLTECPLIVKKYFSPVYDYFYETAANQTCVDIRRCPPSETLKPNVPLVKGDDDLTCDFCKQLVGSLRNFLEANTTQDELKQAILAFCEDLGSAAEECQNLLDEYFDMFYTYLLEALEPERFCSTIGLCQTSLLRVPLVKLFPAVPATKVHLQKLQYPKKASSAHSPDITPLVKLMPGIPVKYLKKDEPKKQVECELCIYLVKYVDAVLENKRDEAAVTHALEEACKLVPPHMHDRCVQLVDKYVDELIHILVEEDDPNLVCGLLGLCTGQTSTSSVQSHTAITAEKNPQDSIECEVCKAVIEFFENNLPEVVTKDVVEYVLDELCNQFSGDKAQECKNLVDKNIELILKYLTGEVAATAICRLAQMCEAPQVATKGVSPDCVVCKELVQVVYDQLKDVRTEEAIAKELERVCNLVPSSSRRTCVDIVNTYFEALVSLILQELTPDQVCSALKFCGAPGKAILKPASEKSPKHEDPECTLCKQVFQLVYNELKDNKTQEEIKQVLEEVCDLVPKSSRQECVNMISNYFDLLVSLILQDFTPDEVCKALGICPPSGKVVPKPASTKSPKVEGSECTLCMDVVQFVYNELKDTKTEEEVKRVLEEVCTLVPQSSRQECVNMVNTYFDLLVSLILQDFTPDEVCQTLGLCPSSVKVVTKPKIQKISKDDNPECTLCKDVVQFIYAELKDNKTEQAIKEVLDEVCNWVPQSSKQECLNMVSTYFDLLVSLILQDFTPDQICQTLTLCPSSSHGDVVCTFCQYALHFIQTELMDNKTEEKIKEALDQLCARLPKEISEECQAFVEEYGAAVIVLLAQELDPSIVCVAVRACPKGGLVKQSMALHNLYFDKCDTCSLVIGWADRFTQDTKTDEELASVFERVCKAVPAGVKQECQSLVKAYGPFILRNIGQLGNSRQVCQAIDMCPKAQRAKSAHLLGSKKCTFGPAYWCHSEAHASACNAHEYCKKKVWKQ</sequence>
<dbReference type="InterPro" id="IPR011001">
    <property type="entry name" value="Saposin-like"/>
</dbReference>
<dbReference type="InterPro" id="IPR008373">
    <property type="entry name" value="Saposin"/>
</dbReference>
<organism evidence="10">
    <name type="scientific">Ornithodoros turicata</name>
    <dbReference type="NCBI Taxonomy" id="34597"/>
    <lineage>
        <taxon>Eukaryota</taxon>
        <taxon>Metazoa</taxon>
        <taxon>Ecdysozoa</taxon>
        <taxon>Arthropoda</taxon>
        <taxon>Chelicerata</taxon>
        <taxon>Arachnida</taxon>
        <taxon>Acari</taxon>
        <taxon>Parasitiformes</taxon>
        <taxon>Ixodida</taxon>
        <taxon>Ixodoidea</taxon>
        <taxon>Argasidae</taxon>
        <taxon>Ornithodorinae</taxon>
        <taxon>Ornithodoros</taxon>
    </lineage>
</organism>
<evidence type="ECO:0000256" key="6">
    <source>
        <dbReference type="ARBA" id="ARBA00023180"/>
    </source>
</evidence>
<dbReference type="GO" id="GO:0006665">
    <property type="term" value="P:sphingolipid metabolic process"/>
    <property type="evidence" value="ECO:0007669"/>
    <property type="project" value="InterPro"/>
</dbReference>
<evidence type="ECO:0000259" key="8">
    <source>
        <dbReference type="PROSITE" id="PS50015"/>
    </source>
</evidence>
<comment type="subcellular location">
    <subcellularLocation>
        <location evidence="1">Secreted</location>
    </subcellularLocation>
</comment>
<dbReference type="PROSITE" id="PS51110">
    <property type="entry name" value="SAP_A"/>
    <property type="match status" value="1"/>
</dbReference>
<feature type="domain" description="Saposin B-type" evidence="8">
    <location>
        <begin position="693"/>
        <end position="774"/>
    </location>
</feature>
<dbReference type="Pfam" id="PF02199">
    <property type="entry name" value="SapA"/>
    <property type="match status" value="1"/>
</dbReference>
<feature type="domain" description="Saposin B-type" evidence="8">
    <location>
        <begin position="67"/>
        <end position="149"/>
    </location>
</feature>
<dbReference type="FunFam" id="1.10.225.10:FF:000002">
    <property type="entry name" value="prosaposin isoform X2"/>
    <property type="match status" value="5"/>
</dbReference>
<dbReference type="PANTHER" id="PTHR11480:SF3">
    <property type="entry name" value="BCDNA.GH08312"/>
    <property type="match status" value="1"/>
</dbReference>
<evidence type="ECO:0000256" key="4">
    <source>
        <dbReference type="ARBA" id="ARBA00022737"/>
    </source>
</evidence>
<dbReference type="GO" id="GO:0005576">
    <property type="term" value="C:extracellular region"/>
    <property type="evidence" value="ECO:0007669"/>
    <property type="project" value="UniProtKB-SubCell"/>
</dbReference>
<dbReference type="SMART" id="SM00162">
    <property type="entry name" value="SAPA"/>
    <property type="match status" value="1"/>
</dbReference>
<dbReference type="Pfam" id="PF05184">
    <property type="entry name" value="SapB_1"/>
    <property type="match status" value="8"/>
</dbReference>
<feature type="domain" description="Saposin B-type" evidence="8">
    <location>
        <begin position="885"/>
        <end position="966"/>
    </location>
</feature>
<proteinExistence type="predicted"/>
<accession>A0A2R5L700</accession>
<dbReference type="GO" id="GO:0005764">
    <property type="term" value="C:lysosome"/>
    <property type="evidence" value="ECO:0007669"/>
    <property type="project" value="InterPro"/>
</dbReference>
<dbReference type="Pfam" id="PF03489">
    <property type="entry name" value="SapB_2"/>
    <property type="match status" value="10"/>
</dbReference>
<feature type="domain" description="Saposin B-type" evidence="8">
    <location>
        <begin position="789"/>
        <end position="870"/>
    </location>
</feature>
<dbReference type="SUPFAM" id="SSF47862">
    <property type="entry name" value="Saposin"/>
    <property type="match status" value="10"/>
</dbReference>
<evidence type="ECO:0000259" key="9">
    <source>
        <dbReference type="PROSITE" id="PS51110"/>
    </source>
</evidence>
<dbReference type="InterPro" id="IPR007856">
    <property type="entry name" value="SapB_1"/>
</dbReference>
<feature type="domain" description="Saposin B-type" evidence="8">
    <location>
        <begin position="410"/>
        <end position="491"/>
    </location>
</feature>
<keyword evidence="5" id="KW-1015">Disulfide bond</keyword>
<feature type="domain" description="Saposin B-type" evidence="8">
    <location>
        <begin position="1061"/>
        <end position="1142"/>
    </location>
</feature>
<dbReference type="PANTHER" id="PTHR11480">
    <property type="entry name" value="SAPOSIN-RELATED"/>
    <property type="match status" value="1"/>
</dbReference>
<evidence type="ECO:0000256" key="3">
    <source>
        <dbReference type="ARBA" id="ARBA00022729"/>
    </source>
</evidence>
<evidence type="ECO:0000256" key="1">
    <source>
        <dbReference type="ARBA" id="ARBA00004613"/>
    </source>
</evidence>
<feature type="signal peptide" evidence="7">
    <location>
        <begin position="1"/>
        <end position="20"/>
    </location>
</feature>
<feature type="domain" description="Saposin A-type" evidence="9">
    <location>
        <begin position="1148"/>
        <end position="1185"/>
    </location>
</feature>
<evidence type="ECO:0000256" key="7">
    <source>
        <dbReference type="SAM" id="SignalP"/>
    </source>
</evidence>
<name>A0A2R5L700_9ACAR</name>
<protein>
    <submittedName>
        <fullName evidence="10">Putative prosaposin</fullName>
    </submittedName>
</protein>
<dbReference type="PROSITE" id="PS50015">
    <property type="entry name" value="SAP_B"/>
    <property type="match status" value="10"/>
</dbReference>
<dbReference type="SMART" id="SM00741">
    <property type="entry name" value="SapB"/>
    <property type="match status" value="11"/>
</dbReference>
<dbReference type="InterPro" id="IPR008138">
    <property type="entry name" value="SapB_2"/>
</dbReference>